<dbReference type="EMBL" id="KV426715">
    <property type="protein sequence ID" value="KZV78952.1"/>
    <property type="molecule type" value="Genomic_DNA"/>
</dbReference>
<feature type="region of interest" description="Disordered" evidence="1">
    <location>
        <begin position="179"/>
        <end position="201"/>
    </location>
</feature>
<dbReference type="Proteomes" id="UP000077266">
    <property type="component" value="Unassembled WGS sequence"/>
</dbReference>
<dbReference type="OrthoDB" id="3270341at2759"/>
<protein>
    <submittedName>
        <fullName evidence="2">Uncharacterized protein</fullName>
    </submittedName>
</protein>
<accession>A0A166NAV5</accession>
<evidence type="ECO:0000256" key="1">
    <source>
        <dbReference type="SAM" id="MobiDB-lite"/>
    </source>
</evidence>
<organism evidence="2 3">
    <name type="scientific">Exidia glandulosa HHB12029</name>
    <dbReference type="NCBI Taxonomy" id="1314781"/>
    <lineage>
        <taxon>Eukaryota</taxon>
        <taxon>Fungi</taxon>
        <taxon>Dikarya</taxon>
        <taxon>Basidiomycota</taxon>
        <taxon>Agaricomycotina</taxon>
        <taxon>Agaricomycetes</taxon>
        <taxon>Auriculariales</taxon>
        <taxon>Exidiaceae</taxon>
        <taxon>Exidia</taxon>
    </lineage>
</organism>
<keyword evidence="3" id="KW-1185">Reference proteome</keyword>
<evidence type="ECO:0000313" key="3">
    <source>
        <dbReference type="Proteomes" id="UP000077266"/>
    </source>
</evidence>
<reference evidence="2 3" key="1">
    <citation type="journal article" date="2016" name="Mol. Biol. Evol.">
        <title>Comparative Genomics of Early-Diverging Mushroom-Forming Fungi Provides Insights into the Origins of Lignocellulose Decay Capabilities.</title>
        <authorList>
            <person name="Nagy L.G."/>
            <person name="Riley R."/>
            <person name="Tritt A."/>
            <person name="Adam C."/>
            <person name="Daum C."/>
            <person name="Floudas D."/>
            <person name="Sun H."/>
            <person name="Yadav J.S."/>
            <person name="Pangilinan J."/>
            <person name="Larsson K.H."/>
            <person name="Matsuura K."/>
            <person name="Barry K."/>
            <person name="Labutti K."/>
            <person name="Kuo R."/>
            <person name="Ohm R.A."/>
            <person name="Bhattacharya S.S."/>
            <person name="Shirouzu T."/>
            <person name="Yoshinaga Y."/>
            <person name="Martin F.M."/>
            <person name="Grigoriev I.V."/>
            <person name="Hibbett D.S."/>
        </authorList>
    </citation>
    <scope>NUCLEOTIDE SEQUENCE [LARGE SCALE GENOMIC DNA]</scope>
    <source>
        <strain evidence="2 3">HHB12029</strain>
    </source>
</reference>
<dbReference type="AlphaFoldDB" id="A0A166NAV5"/>
<sequence length="201" mass="22644">MLVRAKDYVRSTLASHEKTRRLAELATDAVCGATESVVDNYGAWIPLGWVARDAAGVFRREAFDVLQAPYASLKTSVNTLEGLIPHLRLQLTTIETELFEARARAHVLEQQLRDEEAHVQYLQLERTNAVQRGRELERSLRGGGEERMGRVLVEEEMERVRALEGRRDEMQRAIDALRSASEHGHGLSTPPTSERDIVPCS</sequence>
<name>A0A166NAV5_EXIGL</name>
<proteinExistence type="predicted"/>
<evidence type="ECO:0000313" key="2">
    <source>
        <dbReference type="EMBL" id="KZV78952.1"/>
    </source>
</evidence>
<dbReference type="InParanoid" id="A0A166NAV5"/>
<gene>
    <name evidence="2" type="ORF">EXIGLDRAFT_493510</name>
</gene>